<dbReference type="InterPro" id="IPR032466">
    <property type="entry name" value="Metal_Hydrolase"/>
</dbReference>
<dbReference type="PANTHER" id="PTHR11113">
    <property type="entry name" value="N-ACETYLGLUCOSAMINE-6-PHOSPHATE DEACETYLASE"/>
    <property type="match status" value="1"/>
</dbReference>
<comment type="cofactor">
    <cofactor evidence="8">
        <name>a divalent metal cation</name>
        <dbReference type="ChEBI" id="CHEBI:60240"/>
    </cofactor>
    <text evidence="8">Binds 1 divalent metal cation per subunit.</text>
</comment>
<dbReference type="PIRSF" id="PIRSF038994">
    <property type="entry name" value="NagA"/>
    <property type="match status" value="1"/>
</dbReference>
<evidence type="ECO:0000256" key="7">
    <source>
        <dbReference type="PIRSR" id="PIRSR038994-2"/>
    </source>
</evidence>
<feature type="binding site" evidence="7">
    <location>
        <position position="223"/>
    </location>
    <ligand>
        <name>substrate</name>
    </ligand>
</feature>
<feature type="binding site" evidence="7">
    <location>
        <begin position="302"/>
        <end position="304"/>
    </location>
    <ligand>
        <name>substrate</name>
    </ligand>
</feature>
<feature type="domain" description="Amidohydrolase-related" evidence="9">
    <location>
        <begin position="50"/>
        <end position="265"/>
    </location>
</feature>
<feature type="binding site" evidence="7">
    <location>
        <position position="136"/>
    </location>
    <ligand>
        <name>substrate</name>
    </ligand>
</feature>
<dbReference type="AlphaFoldDB" id="A0A9Y2KZ58"/>
<feature type="binding site" evidence="7">
    <location>
        <position position="246"/>
    </location>
    <ligand>
        <name>substrate</name>
    </ligand>
</feature>
<evidence type="ECO:0000256" key="6">
    <source>
        <dbReference type="PIRSR" id="PIRSR038994-1"/>
    </source>
</evidence>
<dbReference type="SUPFAM" id="SSF51556">
    <property type="entry name" value="Metallo-dependent hydrolases"/>
    <property type="match status" value="1"/>
</dbReference>
<evidence type="ECO:0000256" key="2">
    <source>
        <dbReference type="ARBA" id="ARBA00022723"/>
    </source>
</evidence>
<dbReference type="Pfam" id="PF01979">
    <property type="entry name" value="Amidohydro_1"/>
    <property type="match status" value="1"/>
</dbReference>
<name>A0A9Y2KZ58_9RHOB</name>
<protein>
    <submittedName>
        <fullName evidence="10">N-acetylglucosamine-6-phosphate deacetylase</fullName>
        <ecNumber evidence="10">3.5.1.25</ecNumber>
    </submittedName>
</protein>
<dbReference type="PANTHER" id="PTHR11113:SF14">
    <property type="entry name" value="N-ACETYLGLUCOSAMINE-6-PHOSPHATE DEACETYLASE"/>
    <property type="match status" value="1"/>
</dbReference>
<reference evidence="10 11" key="1">
    <citation type="submission" date="2023-06" db="EMBL/GenBank/DDBJ databases">
        <title>Parasedimentitalea psychrophila sp. nov., a psychrophilic bacterium isolated from deep-sea sediment.</title>
        <authorList>
            <person name="Li A."/>
        </authorList>
    </citation>
    <scope>NUCLEOTIDE SEQUENCE [LARGE SCALE GENOMIC DNA]</scope>
    <source>
        <strain evidence="10 11">QS115</strain>
    </source>
</reference>
<dbReference type="GO" id="GO:0046872">
    <property type="term" value="F:metal ion binding"/>
    <property type="evidence" value="ECO:0007669"/>
    <property type="project" value="UniProtKB-KW"/>
</dbReference>
<feature type="binding site" evidence="7">
    <location>
        <begin position="215"/>
        <end position="216"/>
    </location>
    <ligand>
        <name>substrate</name>
    </ligand>
</feature>
<keyword evidence="4 5" id="KW-0119">Carbohydrate metabolism</keyword>
<sequence length="361" mass="38666">MRWVKPRAVFDGDTLREDLIVAIEQEIVTELREVGQLEPGIAVEAKDAVLAPGLFDIQVNGGGGVMLNNNPTREGVRTIAQAHRSVGTAFVLPTVITDRPDIIESAADAVLAERNKNGVLGIHIEGPHIHPAQKGTHNPEFIRSFDARTLTLLERLRNHKLPVLLTIAPELMESGQIAKLVKMGVTVSAGHSTASSEQTELALAEGLAGFTHLFNGMPQMASRAPGIVAAALNSAAFCGIIADGHHVDDRMVELAFRARPKKDRMVLVSDAMSTIAGPDHFELYGETIHVEGGKLVNAQGSLAGAHTDLQSSVLRLVRNVRLSTCDALNAATTAPRQFMSLPLQSVQGSPLGELSWLSLPR</sequence>
<keyword evidence="2 8" id="KW-0479">Metal-binding</keyword>
<dbReference type="Gene3D" id="3.20.20.140">
    <property type="entry name" value="Metal-dependent hydrolases"/>
    <property type="match status" value="1"/>
</dbReference>
<dbReference type="Gene3D" id="2.30.40.10">
    <property type="entry name" value="Urease, subunit C, domain 1"/>
    <property type="match status" value="1"/>
</dbReference>
<evidence type="ECO:0000256" key="3">
    <source>
        <dbReference type="ARBA" id="ARBA00022801"/>
    </source>
</evidence>
<proteinExistence type="inferred from homology"/>
<keyword evidence="3 5" id="KW-0378">Hydrolase</keyword>
<gene>
    <name evidence="10" type="ORF">QPJ95_02380</name>
</gene>
<evidence type="ECO:0000256" key="4">
    <source>
        <dbReference type="ARBA" id="ARBA00023277"/>
    </source>
</evidence>
<evidence type="ECO:0000313" key="11">
    <source>
        <dbReference type="Proteomes" id="UP001238334"/>
    </source>
</evidence>
<dbReference type="InterPro" id="IPR006680">
    <property type="entry name" value="Amidohydro-rel"/>
</dbReference>
<evidence type="ECO:0000256" key="8">
    <source>
        <dbReference type="PIRSR" id="PIRSR038994-3"/>
    </source>
</evidence>
<dbReference type="InterPro" id="IPR003764">
    <property type="entry name" value="GlcNAc_6-P_deAcase"/>
</dbReference>
<dbReference type="GO" id="GO:0006046">
    <property type="term" value="P:N-acetylglucosamine catabolic process"/>
    <property type="evidence" value="ECO:0007669"/>
    <property type="project" value="TreeGrafter"/>
</dbReference>
<feature type="binding site" evidence="8">
    <location>
        <position position="212"/>
    </location>
    <ligand>
        <name>Zn(2+)</name>
        <dbReference type="ChEBI" id="CHEBI:29105"/>
    </ligand>
</feature>
<evidence type="ECO:0000259" key="9">
    <source>
        <dbReference type="Pfam" id="PF01979"/>
    </source>
</evidence>
<dbReference type="RefSeq" id="WP_270918225.1">
    <property type="nucleotide sequence ID" value="NZ_CP127247.1"/>
</dbReference>
<dbReference type="EC" id="3.5.1.25" evidence="10"/>
<comment type="similarity">
    <text evidence="1 5">Belongs to the metallo-dependent hydrolases superfamily. NagA family.</text>
</comment>
<dbReference type="EMBL" id="CP127247">
    <property type="protein sequence ID" value="WIY25805.1"/>
    <property type="molecule type" value="Genomic_DNA"/>
</dbReference>
<evidence type="ECO:0000313" key="10">
    <source>
        <dbReference type="EMBL" id="WIY25805.1"/>
    </source>
</evidence>
<evidence type="ECO:0000256" key="5">
    <source>
        <dbReference type="PIRNR" id="PIRNR038994"/>
    </source>
</evidence>
<evidence type="ECO:0000256" key="1">
    <source>
        <dbReference type="ARBA" id="ARBA00010716"/>
    </source>
</evidence>
<feature type="active site" description="Proton donor/acceptor" evidence="6">
    <location>
        <position position="270"/>
    </location>
</feature>
<dbReference type="KEGG" id="ppso:QPJ95_02380"/>
<dbReference type="GO" id="GO:0008448">
    <property type="term" value="F:N-acetylglucosamine-6-phosphate deacetylase activity"/>
    <property type="evidence" value="ECO:0007669"/>
    <property type="project" value="UniProtKB-EC"/>
</dbReference>
<feature type="binding site" evidence="8">
    <location>
        <position position="191"/>
    </location>
    <ligand>
        <name>Zn(2+)</name>
        <dbReference type="ChEBI" id="CHEBI:29105"/>
    </ligand>
</feature>
<keyword evidence="11" id="KW-1185">Reference proteome</keyword>
<feature type="binding site" evidence="8">
    <location>
        <position position="125"/>
    </location>
    <ligand>
        <name>Zn(2+)</name>
        <dbReference type="ChEBI" id="CHEBI:29105"/>
    </ligand>
</feature>
<dbReference type="InterPro" id="IPR011059">
    <property type="entry name" value="Metal-dep_hydrolase_composite"/>
</dbReference>
<organism evidence="10 11">
    <name type="scientific">Parasedimentitalea psychrophila</name>
    <dbReference type="NCBI Taxonomy" id="2997337"/>
    <lineage>
        <taxon>Bacteria</taxon>
        <taxon>Pseudomonadati</taxon>
        <taxon>Pseudomonadota</taxon>
        <taxon>Alphaproteobacteria</taxon>
        <taxon>Rhodobacterales</taxon>
        <taxon>Paracoccaceae</taxon>
        <taxon>Parasedimentitalea</taxon>
    </lineage>
</organism>
<dbReference type="Proteomes" id="UP001238334">
    <property type="component" value="Chromosome"/>
</dbReference>
<accession>A0A9Y2KZ58</accession>